<dbReference type="Proteomes" id="UP000615446">
    <property type="component" value="Unassembled WGS sequence"/>
</dbReference>
<dbReference type="EMBL" id="BEXD01001669">
    <property type="protein sequence ID" value="GBB95254.1"/>
    <property type="molecule type" value="Genomic_DNA"/>
</dbReference>
<evidence type="ECO:0000313" key="3">
    <source>
        <dbReference type="Proteomes" id="UP000247702"/>
    </source>
</evidence>
<name>A0A2Z6RBF6_9GLOM</name>
<dbReference type="Gene3D" id="1.10.150.50">
    <property type="entry name" value="Transcription Factor, Ets-1"/>
    <property type="match status" value="1"/>
</dbReference>
<keyword evidence="3" id="KW-1185">Reference proteome</keyword>
<evidence type="ECO:0000313" key="1">
    <source>
        <dbReference type="EMBL" id="GBB95254.1"/>
    </source>
</evidence>
<evidence type="ECO:0008006" key="4">
    <source>
        <dbReference type="Google" id="ProtNLM"/>
    </source>
</evidence>
<dbReference type="Proteomes" id="UP000247702">
    <property type="component" value="Unassembled WGS sequence"/>
</dbReference>
<gene>
    <name evidence="2" type="ORF">RCL2_000794700</name>
    <name evidence="1" type="ORF">RclHR1_02500003</name>
</gene>
<dbReference type="EMBL" id="BLAL01000051">
    <property type="protein sequence ID" value="GES80682.1"/>
    <property type="molecule type" value="Genomic_DNA"/>
</dbReference>
<protein>
    <recommendedName>
        <fullName evidence="4">SAM domain-containing protein</fullName>
    </recommendedName>
</protein>
<reference evidence="1 3" key="1">
    <citation type="submission" date="2017-11" db="EMBL/GenBank/DDBJ databases">
        <title>The genome of Rhizophagus clarus HR1 reveals common genetic basis of auxotrophy among arbuscular mycorrhizal fungi.</title>
        <authorList>
            <person name="Kobayashi Y."/>
        </authorList>
    </citation>
    <scope>NUCLEOTIDE SEQUENCE [LARGE SCALE GENOMIC DNA]</scope>
    <source>
        <strain evidence="1 3">HR1</strain>
    </source>
</reference>
<organism evidence="1 3">
    <name type="scientific">Rhizophagus clarus</name>
    <dbReference type="NCBI Taxonomy" id="94130"/>
    <lineage>
        <taxon>Eukaryota</taxon>
        <taxon>Fungi</taxon>
        <taxon>Fungi incertae sedis</taxon>
        <taxon>Mucoromycota</taxon>
        <taxon>Glomeromycotina</taxon>
        <taxon>Glomeromycetes</taxon>
        <taxon>Glomerales</taxon>
        <taxon>Glomeraceae</taxon>
        <taxon>Rhizophagus</taxon>
    </lineage>
</organism>
<comment type="caution">
    <text evidence="1">The sequence shown here is derived from an EMBL/GenBank/DDBJ whole genome shotgun (WGS) entry which is preliminary data.</text>
</comment>
<proteinExistence type="predicted"/>
<evidence type="ECO:0000313" key="2">
    <source>
        <dbReference type="EMBL" id="GES80682.1"/>
    </source>
</evidence>
<dbReference type="AlphaFoldDB" id="A0A2Z6RBF6"/>
<dbReference type="InterPro" id="IPR013761">
    <property type="entry name" value="SAM/pointed_sf"/>
</dbReference>
<sequence>MLDDNNLEILHNEKIDGSLFLNITEEKFMQTGLKMGLAIKLTKEVQVPKEKLKSMFSLYLSLSKVLAKYSLTSEGTEVIPSLPGPRHY</sequence>
<reference evidence="2" key="2">
    <citation type="submission" date="2019-10" db="EMBL/GenBank/DDBJ databases">
        <title>Conservation and host-specific expression of non-tandemly repeated heterogenous ribosome RNA gene in arbuscular mycorrhizal fungi.</title>
        <authorList>
            <person name="Maeda T."/>
            <person name="Kobayashi Y."/>
            <person name="Nakagawa T."/>
            <person name="Ezawa T."/>
            <person name="Yamaguchi K."/>
            <person name="Bino T."/>
            <person name="Nishimoto Y."/>
            <person name="Shigenobu S."/>
            <person name="Kawaguchi M."/>
        </authorList>
    </citation>
    <scope>NUCLEOTIDE SEQUENCE</scope>
    <source>
        <strain evidence="2">HR1</strain>
    </source>
</reference>
<accession>A0A2Z6RBF6</accession>